<proteinExistence type="predicted"/>
<comment type="caution">
    <text evidence="1">The sequence shown here is derived from an EMBL/GenBank/DDBJ whole genome shotgun (WGS) entry which is preliminary data.</text>
</comment>
<reference evidence="1" key="1">
    <citation type="submission" date="2019-05" db="EMBL/GenBank/DDBJ databases">
        <authorList>
            <person name="Piombo E."/>
        </authorList>
    </citation>
    <scope>NUCLEOTIDE SEQUENCE</scope>
    <source>
        <strain evidence="1">C2S</strain>
    </source>
</reference>
<accession>A0A9Q9UGA2</accession>
<sequence length="117" mass="13170">MVGRQRLKTARLNFGILIDTRGTVIIGLAFSLDDEWLASWSSEPKVEIRNAKTGDCIYSIAVEQRLPLGQEIRFSFSSDSQRILIGSEQPAIRDIVGCTWTNYPEIHPERLLTSAFS</sequence>
<name>A0A9Q9UGA2_FUSFU</name>
<evidence type="ECO:0000313" key="1">
    <source>
        <dbReference type="EMBL" id="VTT83013.1"/>
    </source>
</evidence>
<dbReference type="AlphaFoldDB" id="A0A9Q9UGA2"/>
<evidence type="ECO:0000313" key="2">
    <source>
        <dbReference type="Proteomes" id="UP000760494"/>
    </source>
</evidence>
<dbReference type="Proteomes" id="UP000760494">
    <property type="component" value="Unassembled WGS sequence"/>
</dbReference>
<gene>
    <name evidence="1" type="ORF">C2S_2821</name>
</gene>
<protein>
    <submittedName>
        <fullName evidence="1">Uncharacterized protein</fullName>
    </submittedName>
</protein>
<organism evidence="1 2">
    <name type="scientific">Fusarium fujikuroi</name>
    <name type="common">Bakanae and foot rot disease fungus</name>
    <name type="synonym">Gibberella fujikuroi</name>
    <dbReference type="NCBI Taxonomy" id="5127"/>
    <lineage>
        <taxon>Eukaryota</taxon>
        <taxon>Fungi</taxon>
        <taxon>Dikarya</taxon>
        <taxon>Ascomycota</taxon>
        <taxon>Pezizomycotina</taxon>
        <taxon>Sordariomycetes</taxon>
        <taxon>Hypocreomycetidae</taxon>
        <taxon>Hypocreales</taxon>
        <taxon>Nectriaceae</taxon>
        <taxon>Fusarium</taxon>
        <taxon>Fusarium fujikuroi species complex</taxon>
    </lineage>
</organism>
<dbReference type="EMBL" id="CABFJX010000418">
    <property type="protein sequence ID" value="VTT83013.1"/>
    <property type="molecule type" value="Genomic_DNA"/>
</dbReference>
<dbReference type="Gene3D" id="2.130.10.10">
    <property type="entry name" value="YVTN repeat-like/Quinoprotein amine dehydrogenase"/>
    <property type="match status" value="1"/>
</dbReference>
<dbReference type="SUPFAM" id="SSF50960">
    <property type="entry name" value="TolB, C-terminal domain"/>
    <property type="match status" value="1"/>
</dbReference>
<dbReference type="InterPro" id="IPR015943">
    <property type="entry name" value="WD40/YVTN_repeat-like_dom_sf"/>
</dbReference>